<evidence type="ECO:0000313" key="8">
    <source>
        <dbReference type="EMBL" id="RZS81235.1"/>
    </source>
</evidence>
<dbReference type="InterPro" id="IPR024172">
    <property type="entry name" value="AadA/Aad9"/>
</dbReference>
<reference evidence="8 9" key="1">
    <citation type="submission" date="2019-02" db="EMBL/GenBank/DDBJ databases">
        <title>Genomic Encyclopedia of Type Strains, Phase IV (KMG-IV): sequencing the most valuable type-strain genomes for metagenomic binning, comparative biology and taxonomic classification.</title>
        <authorList>
            <person name="Goeker M."/>
        </authorList>
    </citation>
    <scope>NUCLEOTIDE SEQUENCE [LARGE SCALE GENOMIC DNA]</scope>
    <source>
        <strain evidence="8 9">K24</strain>
    </source>
</reference>
<keyword evidence="8" id="KW-0548">Nucleotidyltransferase</keyword>
<evidence type="ECO:0000256" key="1">
    <source>
        <dbReference type="ARBA" id="ARBA00022679"/>
    </source>
</evidence>
<organism evidence="8 9">
    <name type="scientific">Pigmentiphaga kullae</name>
    <dbReference type="NCBI Taxonomy" id="151784"/>
    <lineage>
        <taxon>Bacteria</taxon>
        <taxon>Pseudomonadati</taxon>
        <taxon>Pseudomonadota</taxon>
        <taxon>Betaproteobacteria</taxon>
        <taxon>Burkholderiales</taxon>
        <taxon>Alcaligenaceae</taxon>
        <taxon>Pigmentiphaga</taxon>
    </lineage>
</organism>
<comment type="catalytic activity">
    <reaction evidence="6">
        <text>streptomycin + ATP = 3''-O-adenylylstreptomycin + diphosphate</text>
        <dbReference type="Rhea" id="RHEA:20245"/>
        <dbReference type="ChEBI" id="CHEBI:30616"/>
        <dbReference type="ChEBI" id="CHEBI:33019"/>
        <dbReference type="ChEBI" id="CHEBI:58007"/>
        <dbReference type="ChEBI" id="CHEBI:58605"/>
        <dbReference type="EC" id="2.7.7.47"/>
    </reaction>
</comment>
<dbReference type="OrthoDB" id="7058480at2"/>
<gene>
    <name evidence="8" type="ORF">EV675_3858</name>
</gene>
<evidence type="ECO:0000313" key="9">
    <source>
        <dbReference type="Proteomes" id="UP000292445"/>
    </source>
</evidence>
<evidence type="ECO:0000256" key="5">
    <source>
        <dbReference type="ARBA" id="ARBA00047831"/>
    </source>
</evidence>
<protein>
    <recommendedName>
        <fullName evidence="4">Aminoglycoside (3'') (9) adenylyltransferase</fullName>
        <ecNumber evidence="3">2.7.7.47</ecNumber>
    </recommendedName>
</protein>
<dbReference type="EMBL" id="SGXC01000002">
    <property type="protein sequence ID" value="RZS81235.1"/>
    <property type="molecule type" value="Genomic_DNA"/>
</dbReference>
<keyword evidence="9" id="KW-1185">Reference proteome</keyword>
<dbReference type="Proteomes" id="UP000292445">
    <property type="component" value="Unassembled WGS sequence"/>
</dbReference>
<feature type="domain" description="Adenylyltransferase AadA C-terminal" evidence="7">
    <location>
        <begin position="154"/>
        <end position="254"/>
    </location>
</feature>
<sequence>MTTLSVPLEIAGQIDLARKVIEQHLHGTLLAIHLFGSAVDAGLKPHSDIDLLVTVDGAPDDATRRALMLDLLAVSSPPGSDGPWRPLEVTVVARSSLVPWRHPARRELQFGEWLRQDLLAGTFEPPLLDPDLAILLTKAFQHSVVLAGPPAAGLFDPVPPRDFTRALADTVAQWNTEADWAGDERNVVLALARIWYSASTGRIASKDTAATWLLERLPAEHRPVLEQARAAYLDPENAGAATGGDRMVAFVRHARSAIGKMLAS</sequence>
<dbReference type="NCBIfam" id="NF010309">
    <property type="entry name" value="PRK13746.1"/>
    <property type="match status" value="1"/>
</dbReference>
<dbReference type="RefSeq" id="WP_130358860.1">
    <property type="nucleotide sequence ID" value="NZ_SGXC01000002.1"/>
</dbReference>
<dbReference type="GO" id="GO:0070566">
    <property type="term" value="F:adenylyltransferase activity"/>
    <property type="evidence" value="ECO:0007669"/>
    <property type="project" value="InterPro"/>
</dbReference>
<dbReference type="EC" id="2.7.7.47" evidence="3"/>
<dbReference type="AlphaFoldDB" id="A0A4Q7NE16"/>
<dbReference type="GO" id="GO:0009012">
    <property type="term" value="F:aminoglycoside 3''-adenylyltransferase activity"/>
    <property type="evidence" value="ECO:0007669"/>
    <property type="project" value="UniProtKB-EC"/>
</dbReference>
<dbReference type="NCBIfam" id="NF012157">
    <property type="entry name" value="ANT_3pp_I"/>
    <property type="match status" value="1"/>
</dbReference>
<dbReference type="PIRSF" id="PIRSF000819">
    <property type="entry name" value="Streptomycin_3-adenylyltransf"/>
    <property type="match status" value="1"/>
</dbReference>
<keyword evidence="2" id="KW-0046">Antibiotic resistance</keyword>
<comment type="catalytic activity">
    <reaction evidence="5">
        <text>spectinomycin + ATP = 9-O-adenylylspectinomycin + diphosphate</text>
        <dbReference type="Rhea" id="RHEA:63228"/>
        <dbReference type="ChEBI" id="CHEBI:30616"/>
        <dbReference type="ChEBI" id="CHEBI:33019"/>
        <dbReference type="ChEBI" id="CHEBI:146260"/>
        <dbReference type="ChEBI" id="CHEBI:146261"/>
    </reaction>
</comment>
<proteinExistence type="predicted"/>
<accession>A0A4Q7NE16</accession>
<keyword evidence="1 8" id="KW-0808">Transferase</keyword>
<dbReference type="InterPro" id="IPR025184">
    <property type="entry name" value="AadA_C"/>
</dbReference>
<dbReference type="SUPFAM" id="SSF81301">
    <property type="entry name" value="Nucleotidyltransferase"/>
    <property type="match status" value="1"/>
</dbReference>
<evidence type="ECO:0000256" key="3">
    <source>
        <dbReference type="ARBA" id="ARBA00035126"/>
    </source>
</evidence>
<dbReference type="Gene3D" id="3.30.460.10">
    <property type="entry name" value="Beta Polymerase, domain 2"/>
    <property type="match status" value="1"/>
</dbReference>
<evidence type="ECO:0000259" key="7">
    <source>
        <dbReference type="Pfam" id="PF13427"/>
    </source>
</evidence>
<name>A0A4Q7NE16_9BURK</name>
<dbReference type="CDD" id="cd05403">
    <property type="entry name" value="NT_KNTase_like"/>
    <property type="match status" value="1"/>
</dbReference>
<dbReference type="GO" id="GO:0046677">
    <property type="term" value="P:response to antibiotic"/>
    <property type="evidence" value="ECO:0007669"/>
    <property type="project" value="UniProtKB-KW"/>
</dbReference>
<comment type="caution">
    <text evidence="8">The sequence shown here is derived from an EMBL/GenBank/DDBJ whole genome shotgun (WGS) entry which is preliminary data.</text>
</comment>
<evidence type="ECO:0000256" key="2">
    <source>
        <dbReference type="ARBA" id="ARBA00023251"/>
    </source>
</evidence>
<evidence type="ECO:0000256" key="6">
    <source>
        <dbReference type="ARBA" id="ARBA00048566"/>
    </source>
</evidence>
<dbReference type="InterPro" id="IPR043519">
    <property type="entry name" value="NT_sf"/>
</dbReference>
<evidence type="ECO:0000256" key="4">
    <source>
        <dbReference type="ARBA" id="ARBA00035252"/>
    </source>
</evidence>
<dbReference type="Pfam" id="PF13427">
    <property type="entry name" value="AadA_C"/>
    <property type="match status" value="1"/>
</dbReference>